<protein>
    <submittedName>
        <fullName evidence="1">F-box protein</fullName>
    </submittedName>
</protein>
<gene>
    <name evidence="1" type="ORF">LOK49_LG04G00533</name>
</gene>
<proteinExistence type="predicted"/>
<sequence>MAKPSKSKNSSSVDDDEALYNTINMSSSSNKHFSHPHNLTLLKFPNIGIDCSGCNLPCSGVIFVCSQCKFFLHQQCFLASRSMNHPSHPLHPLTLVPYPTYASGSFTCDSCGQSGSGFCFSCSSCDFDLHIHCAFENTTTTNQEVELGKFISSQQEDEENEEEKMTNEITNKRRKLAIGCTSLEDSLAAEVIISNVDLLTEILLHVPTKSLLRFKCVSKHWLSLISDPQFSCNHARRMKISLISGLYFHYKPWNFKELISVSLHSHSSLPTLAFLNGVGERSTPRIVDSCNGLLLCSKVYGRHFIVCNPTTQKYTTLAEPNSKSLSLHGFGAYLAFDPLKSPHYKVVLVNCSSLFAGIRGSSYGINIYSSESASWKHIPVSTSPGDSLTRRVFWNGAIHWMSDGNIHFRFDVDAETLTGTPMPPYPKILSGGKYMYFGEYQGHLFLIQTHQCSPMGFRILEMDRDSCCWNVKYRVSLRHLKAAFPENFHPPFSVLSVVKGANEKDFEMILAIHGKYISYNLDCKTWKVLRDLQPGDFHESTGYNNAFQFIESLSPV</sequence>
<accession>A0ACC0I6K0</accession>
<name>A0ACC0I6K0_9ERIC</name>
<evidence type="ECO:0000313" key="1">
    <source>
        <dbReference type="EMBL" id="KAI8019946.1"/>
    </source>
</evidence>
<comment type="caution">
    <text evidence="1">The sequence shown here is derived from an EMBL/GenBank/DDBJ whole genome shotgun (WGS) entry which is preliminary data.</text>
</comment>
<dbReference type="EMBL" id="CM045759">
    <property type="protein sequence ID" value="KAI8019946.1"/>
    <property type="molecule type" value="Genomic_DNA"/>
</dbReference>
<organism evidence="1 2">
    <name type="scientific">Camellia lanceoleosa</name>
    <dbReference type="NCBI Taxonomy" id="1840588"/>
    <lineage>
        <taxon>Eukaryota</taxon>
        <taxon>Viridiplantae</taxon>
        <taxon>Streptophyta</taxon>
        <taxon>Embryophyta</taxon>
        <taxon>Tracheophyta</taxon>
        <taxon>Spermatophyta</taxon>
        <taxon>Magnoliopsida</taxon>
        <taxon>eudicotyledons</taxon>
        <taxon>Gunneridae</taxon>
        <taxon>Pentapetalae</taxon>
        <taxon>asterids</taxon>
        <taxon>Ericales</taxon>
        <taxon>Theaceae</taxon>
        <taxon>Camellia</taxon>
    </lineage>
</organism>
<evidence type="ECO:0000313" key="2">
    <source>
        <dbReference type="Proteomes" id="UP001060215"/>
    </source>
</evidence>
<reference evidence="1 2" key="1">
    <citation type="journal article" date="2022" name="Plant J.">
        <title>Chromosome-level genome of Camellia lanceoleosa provides a valuable resource for understanding genome evolution and self-incompatibility.</title>
        <authorList>
            <person name="Gong W."/>
            <person name="Xiao S."/>
            <person name="Wang L."/>
            <person name="Liao Z."/>
            <person name="Chang Y."/>
            <person name="Mo W."/>
            <person name="Hu G."/>
            <person name="Li W."/>
            <person name="Zhao G."/>
            <person name="Zhu H."/>
            <person name="Hu X."/>
            <person name="Ji K."/>
            <person name="Xiang X."/>
            <person name="Song Q."/>
            <person name="Yuan D."/>
            <person name="Jin S."/>
            <person name="Zhang L."/>
        </authorList>
    </citation>
    <scope>NUCLEOTIDE SEQUENCE [LARGE SCALE GENOMIC DNA]</scope>
    <source>
        <strain evidence="1">SQ_2022a</strain>
    </source>
</reference>
<keyword evidence="2" id="KW-1185">Reference proteome</keyword>
<dbReference type="Proteomes" id="UP001060215">
    <property type="component" value="Chromosome 2"/>
</dbReference>